<dbReference type="NCBIfam" id="TIGR01444">
    <property type="entry name" value="fkbM_fam"/>
    <property type="match status" value="1"/>
</dbReference>
<evidence type="ECO:0000256" key="2">
    <source>
        <dbReference type="SAM" id="MobiDB-lite"/>
    </source>
</evidence>
<keyword evidence="1" id="KW-0862">Zinc</keyword>
<dbReference type="Pfam" id="PF05050">
    <property type="entry name" value="Methyltransf_21"/>
    <property type="match status" value="1"/>
</dbReference>
<dbReference type="SUPFAM" id="SSF53335">
    <property type="entry name" value="S-adenosyl-L-methionine-dependent methyltransferases"/>
    <property type="match status" value="1"/>
</dbReference>
<dbReference type="GO" id="GO:0008270">
    <property type="term" value="F:zinc ion binding"/>
    <property type="evidence" value="ECO:0007669"/>
    <property type="project" value="UniProtKB-KW"/>
</dbReference>
<feature type="domain" description="C2H2-type" evidence="4">
    <location>
        <begin position="61"/>
        <end position="81"/>
    </location>
</feature>
<dbReference type="InterPro" id="IPR052514">
    <property type="entry name" value="SAM-dependent_MTase"/>
</dbReference>
<reference evidence="5 6" key="1">
    <citation type="submission" date="2024-10" db="EMBL/GenBank/DDBJ databases">
        <title>Updated reference genomes for cyclostephanoid diatoms.</title>
        <authorList>
            <person name="Roberts W.R."/>
            <person name="Alverson A.J."/>
        </authorList>
    </citation>
    <scope>NUCLEOTIDE SEQUENCE [LARGE SCALE GENOMIC DNA]</scope>
    <source>
        <strain evidence="5 6">AJA276-08</strain>
    </source>
</reference>
<dbReference type="PROSITE" id="PS50157">
    <property type="entry name" value="ZINC_FINGER_C2H2_2"/>
    <property type="match status" value="1"/>
</dbReference>
<gene>
    <name evidence="5" type="ORF">ACHAW5_005708</name>
</gene>
<feature type="signal peptide" evidence="3">
    <location>
        <begin position="1"/>
        <end position="18"/>
    </location>
</feature>
<feature type="compositionally biased region" description="Basic and acidic residues" evidence="2">
    <location>
        <begin position="358"/>
        <end position="367"/>
    </location>
</feature>
<keyword evidence="6" id="KW-1185">Reference proteome</keyword>
<evidence type="ECO:0000256" key="1">
    <source>
        <dbReference type="PROSITE-ProRule" id="PRU00042"/>
    </source>
</evidence>
<organism evidence="5 6">
    <name type="scientific">Stephanodiscus triporus</name>
    <dbReference type="NCBI Taxonomy" id="2934178"/>
    <lineage>
        <taxon>Eukaryota</taxon>
        <taxon>Sar</taxon>
        <taxon>Stramenopiles</taxon>
        <taxon>Ochrophyta</taxon>
        <taxon>Bacillariophyta</taxon>
        <taxon>Coscinodiscophyceae</taxon>
        <taxon>Thalassiosirophycidae</taxon>
        <taxon>Stephanodiscales</taxon>
        <taxon>Stephanodiscaceae</taxon>
        <taxon>Stephanodiscus</taxon>
    </lineage>
</organism>
<dbReference type="Gene3D" id="3.60.130.30">
    <property type="match status" value="1"/>
</dbReference>
<evidence type="ECO:0000256" key="3">
    <source>
        <dbReference type="SAM" id="SignalP"/>
    </source>
</evidence>
<dbReference type="InterPro" id="IPR013087">
    <property type="entry name" value="Znf_C2H2_type"/>
</dbReference>
<sequence>MAQPLLVLLALFTARASSFSPNQRRRAFCAEHILQSSPRHPTAICSTISPRRDADGKEKLLQCQGCERTFKSRNALFRHIRGDDEASMDCAIATRASPLVEEELLMTAVIRYGYYDGNIDRSMDSSHATNEVVANMIHEAFVQHVNTYLDGESALHQQNLGRSKFREGKIFSTTALSYSSAAIMRQPALGQDEEVVGATSEVLSFNYRLTCKPATITRWKEYANGGKIQECIQASLDKESSLIQIQLHHMDALVPRSSKFYAERSATQRSYTFLLPVEWILPGVVDETEENDGRRSDAIAQVIDWAKILSQRSLLHSNTHQPRAAGQKKLDSPAIVLELKQSLKAIESETVPNRRLRRQAERSKDNDDVVSGSNESVDLHSNDTPTRLSHGRFGQLWRKEKKCWSNFSCLTGMASSPGYEAVWRTMDRAKIVGVIDLKNAFNANDKSGNESMDDIQNMHIILEFKADGFVIGQIPRLISAVVAMTNGWLPKKFFSVATRPEVFMPSPPPPPSFHRLYYFQSARYHFHELTSNAYVENDISGGSFARTIQYAGSQSEIKWEEQLRQNLNLGGASSINSRMEREWLLELRNVVSPDLRQRVESFEAEHLVDQSQWENQVQESSSILPFVETDAPEGAFSVILGLLRDVVENGRWPATSDARSRVIKSPGGSSGNILATKKRALASSFPGSSISSGSFTVINEKIWQSGELPLGNDLFPQLRKAVFELEEEIIRQMSSPLPAADGMKRGVTSSLRRSPSTHCAINRNAQFTPHVDSGRGQGQSVSLIVGLGNYTGGDIIVEGKPYDIRHSALEFDGWNQLHWTSPFKGERYSLVFFTPEVMKKEERQGDSLNTLHDFHANRLAQEHSQTIPFLPPLHFRHDSTDALVINELLDPAKGSAYSLKEHVAHTMPSGFSLTSHNCILDVGAHIGVFSRLALAEGCRRIIAYEPEPTNFELLSRNLDIVQPSNVTTSSLPSIELHSAAVVHGPSGSRTLVQARNENSALQKKTLERFSVECVSFFSSHDEGKQNGALVPGITFVKLDCEGAEIDILLSYEASQRSSWLDCTHLVFEWSFTKERRVDIFHKAMDNLKEAGFEVYYEGIGSWWDTDVGTLWPYPNDAIIFAALKQ</sequence>
<feature type="region of interest" description="Disordered" evidence="2">
    <location>
        <begin position="354"/>
        <end position="385"/>
    </location>
</feature>
<evidence type="ECO:0000313" key="6">
    <source>
        <dbReference type="Proteomes" id="UP001530315"/>
    </source>
</evidence>
<dbReference type="Proteomes" id="UP001530315">
    <property type="component" value="Unassembled WGS sequence"/>
</dbReference>
<keyword evidence="1" id="KW-0479">Metal-binding</keyword>
<keyword evidence="3" id="KW-0732">Signal</keyword>
<proteinExistence type="predicted"/>
<dbReference type="InterPro" id="IPR029063">
    <property type="entry name" value="SAM-dependent_MTases_sf"/>
</dbReference>
<comment type="caution">
    <text evidence="5">The sequence shown here is derived from an EMBL/GenBank/DDBJ whole genome shotgun (WGS) entry which is preliminary data.</text>
</comment>
<dbReference type="InterPro" id="IPR006342">
    <property type="entry name" value="FkbM_mtfrase"/>
</dbReference>
<feature type="chain" id="PRO_5044754990" description="C2H2-type domain-containing protein" evidence="3">
    <location>
        <begin position="19"/>
        <end position="1125"/>
    </location>
</feature>
<dbReference type="Gene3D" id="3.40.50.150">
    <property type="entry name" value="Vaccinia Virus protein VP39"/>
    <property type="match status" value="1"/>
</dbReference>
<dbReference type="PANTHER" id="PTHR34203:SF13">
    <property type="entry name" value="EXPRESSED PROTEIN"/>
    <property type="match status" value="1"/>
</dbReference>
<keyword evidence="1" id="KW-0863">Zinc-finger</keyword>
<dbReference type="PANTHER" id="PTHR34203">
    <property type="entry name" value="METHYLTRANSFERASE, FKBM FAMILY PROTEIN"/>
    <property type="match status" value="1"/>
</dbReference>
<protein>
    <recommendedName>
        <fullName evidence="4">C2H2-type domain-containing protein</fullName>
    </recommendedName>
</protein>
<name>A0ABD3NAB4_9STRA</name>
<evidence type="ECO:0000313" key="5">
    <source>
        <dbReference type="EMBL" id="KAL3773029.1"/>
    </source>
</evidence>
<accession>A0ABD3NAB4</accession>
<dbReference type="EMBL" id="JALLAZ020001556">
    <property type="protein sequence ID" value="KAL3773029.1"/>
    <property type="molecule type" value="Genomic_DNA"/>
</dbReference>
<dbReference type="AlphaFoldDB" id="A0ABD3NAB4"/>
<evidence type="ECO:0000259" key="4">
    <source>
        <dbReference type="PROSITE" id="PS50157"/>
    </source>
</evidence>